<feature type="region of interest" description="Disordered" evidence="1">
    <location>
        <begin position="237"/>
        <end position="285"/>
    </location>
</feature>
<comment type="caution">
    <text evidence="2">The sequence shown here is derived from an EMBL/GenBank/DDBJ whole genome shotgun (WGS) entry which is preliminary data.</text>
</comment>
<accession>A0A2U3AKA9</accession>
<feature type="compositionally biased region" description="Acidic residues" evidence="1">
    <location>
        <begin position="237"/>
        <end position="247"/>
    </location>
</feature>
<evidence type="ECO:0000256" key="1">
    <source>
        <dbReference type="SAM" id="MobiDB-lite"/>
    </source>
</evidence>
<keyword evidence="3" id="KW-1185">Reference proteome</keyword>
<feature type="region of interest" description="Disordered" evidence="1">
    <location>
        <begin position="190"/>
        <end position="210"/>
    </location>
</feature>
<sequence>MTLINSRDLFENMNKVIAQIEILTEVQRYGGHSESQTKGLEICIANLKKEVSTITEKLDLVNGFSKPEEKIVGYLAPKKSPFPMSPARQMLETTKEIKTSANEELKVNFLKEFDPSKINVETLTTEEVIKAEQIEAEHREPNLEEAAEVIVENHEDTFETGEFEGTEEFINVVTDEEVADEPLEEVENELEEFEDEKEFETEEFTDDVNDMANKKIDFSSNSLAMNPFTTEVMEGIQENEEVADETERESHETFDENSVDADNDDEYVHPDTEGMVGAPEPKIQF</sequence>
<dbReference type="Proteomes" id="UP000245938">
    <property type="component" value="Unassembled WGS sequence"/>
</dbReference>
<evidence type="ECO:0000313" key="2">
    <source>
        <dbReference type="EMBL" id="PWI24967.1"/>
    </source>
</evidence>
<reference evidence="2 3" key="1">
    <citation type="submission" date="2018-05" db="EMBL/GenBank/DDBJ databases">
        <title>Kurthia sibirica genome sequence.</title>
        <authorList>
            <person name="Maclea K.S."/>
            <person name="Goen A.E."/>
        </authorList>
    </citation>
    <scope>NUCLEOTIDE SEQUENCE [LARGE SCALE GENOMIC DNA]</scope>
    <source>
        <strain evidence="2 3">ATCC 49154</strain>
    </source>
</reference>
<feature type="compositionally biased region" description="Acidic residues" evidence="1">
    <location>
        <begin position="190"/>
        <end position="209"/>
    </location>
</feature>
<organism evidence="2 3">
    <name type="scientific">Kurthia sibirica</name>
    <dbReference type="NCBI Taxonomy" id="202750"/>
    <lineage>
        <taxon>Bacteria</taxon>
        <taxon>Bacillati</taxon>
        <taxon>Bacillota</taxon>
        <taxon>Bacilli</taxon>
        <taxon>Bacillales</taxon>
        <taxon>Caryophanaceae</taxon>
        <taxon>Kurthia</taxon>
    </lineage>
</organism>
<protein>
    <submittedName>
        <fullName evidence="2">Uncharacterized protein</fullName>
    </submittedName>
</protein>
<feature type="compositionally biased region" description="Acidic residues" evidence="1">
    <location>
        <begin position="255"/>
        <end position="265"/>
    </location>
</feature>
<dbReference type="AlphaFoldDB" id="A0A2U3AKA9"/>
<evidence type="ECO:0000313" key="3">
    <source>
        <dbReference type="Proteomes" id="UP000245938"/>
    </source>
</evidence>
<dbReference type="RefSeq" id="WP_109306363.1">
    <property type="nucleotide sequence ID" value="NZ_BJUF01000004.1"/>
</dbReference>
<name>A0A2U3AKA9_9BACL</name>
<proteinExistence type="predicted"/>
<gene>
    <name evidence="2" type="ORF">DEX24_10355</name>
</gene>
<dbReference type="EMBL" id="QFVR01000013">
    <property type="protein sequence ID" value="PWI24967.1"/>
    <property type="molecule type" value="Genomic_DNA"/>
</dbReference>